<evidence type="ECO:0000313" key="2">
    <source>
        <dbReference type="Proteomes" id="UP000030889"/>
    </source>
</evidence>
<organism evidence="1 2">
    <name type="scientific">Alistipes inops</name>
    <dbReference type="NCBI Taxonomy" id="1501391"/>
    <lineage>
        <taxon>Bacteria</taxon>
        <taxon>Pseudomonadati</taxon>
        <taxon>Bacteroidota</taxon>
        <taxon>Bacteroidia</taxon>
        <taxon>Bacteroidales</taxon>
        <taxon>Rikenellaceae</taxon>
        <taxon>Alistipes</taxon>
    </lineage>
</organism>
<reference evidence="1 2" key="1">
    <citation type="submission" date="2014-09" db="EMBL/GenBank/DDBJ databases">
        <title>Alistipes sp. 627, sp. nov., a novel member of the family Rikenellaceae isolated from human faeces.</title>
        <authorList>
            <person name="Shkoporov A.N."/>
            <person name="Chaplin A.V."/>
            <person name="Motuzova O.V."/>
            <person name="Kafarskaia L.I."/>
            <person name="Khokhlova E.V."/>
            <person name="Efimov B.A."/>
        </authorList>
    </citation>
    <scope>NUCLEOTIDE SEQUENCE [LARGE SCALE GENOMIC DNA]</scope>
    <source>
        <strain evidence="1 2">627</strain>
    </source>
</reference>
<gene>
    <name evidence="1" type="ORF">LG35_05685</name>
</gene>
<evidence type="ECO:0000313" key="1">
    <source>
        <dbReference type="EMBL" id="KHE42049.1"/>
    </source>
</evidence>
<proteinExistence type="predicted"/>
<dbReference type="Proteomes" id="UP000030889">
    <property type="component" value="Unassembled WGS sequence"/>
</dbReference>
<dbReference type="EMBL" id="JRGF01000006">
    <property type="protein sequence ID" value="KHE42049.1"/>
    <property type="molecule type" value="Genomic_DNA"/>
</dbReference>
<comment type="caution">
    <text evidence="1">The sequence shown here is derived from an EMBL/GenBank/DDBJ whole genome shotgun (WGS) entry which is preliminary data.</text>
</comment>
<name>A0ABR4YIF3_9BACT</name>
<sequence length="65" mass="7701">MDAMFIYNDEVYIEYFSSYPSPYFDAFYDSVYTENHITYHVYTITDDFFKDGRPVEELGDGIIIG</sequence>
<accession>A0ABR4YIF3</accession>
<keyword evidence="2" id="KW-1185">Reference proteome</keyword>
<protein>
    <submittedName>
        <fullName evidence="1">Uncharacterized protein</fullName>
    </submittedName>
</protein>